<sequence>MAQQTVTLDIREILKSAHVAHYALALQLRAAAYDENRAIDVQQVRDRSETPLAQLLKSLVQRGRITPKMREVDMLHAEFHDAAGAVATLINAGLFDEAIDELATGYFAESASELSRALCYFGVEIA</sequence>
<dbReference type="Gene3D" id="1.20.120.30">
    <property type="entry name" value="Aspartate receptor, ligand-binding domain"/>
    <property type="match status" value="1"/>
</dbReference>
<keyword evidence="2" id="KW-1185">Reference proteome</keyword>
<name>A0A6L8LNH7_9RHOB</name>
<organism evidence="1 2">
    <name type="scientific">Thalassovita mangrovi</name>
    <dbReference type="NCBI Taxonomy" id="2692236"/>
    <lineage>
        <taxon>Bacteria</taxon>
        <taxon>Pseudomonadati</taxon>
        <taxon>Pseudomonadota</taxon>
        <taxon>Alphaproteobacteria</taxon>
        <taxon>Rhodobacterales</taxon>
        <taxon>Roseobacteraceae</taxon>
        <taxon>Thalassovita</taxon>
    </lineage>
</organism>
<comment type="caution">
    <text evidence="1">The sequence shown here is derived from an EMBL/GenBank/DDBJ whole genome shotgun (WGS) entry which is preliminary data.</text>
</comment>
<evidence type="ECO:0000313" key="1">
    <source>
        <dbReference type="EMBL" id="MYM56596.1"/>
    </source>
</evidence>
<gene>
    <name evidence="1" type="ORF">GR167_14860</name>
</gene>
<dbReference type="EMBL" id="WWEN01000006">
    <property type="protein sequence ID" value="MYM56596.1"/>
    <property type="molecule type" value="Genomic_DNA"/>
</dbReference>
<accession>A0A6L8LNH7</accession>
<dbReference type="Proteomes" id="UP000479043">
    <property type="component" value="Unassembled WGS sequence"/>
</dbReference>
<dbReference type="AlphaFoldDB" id="A0A6L8LNH7"/>
<proteinExistence type="predicted"/>
<evidence type="ECO:0000313" key="2">
    <source>
        <dbReference type="Proteomes" id="UP000479043"/>
    </source>
</evidence>
<reference evidence="1 2" key="1">
    <citation type="submission" date="2020-01" db="EMBL/GenBank/DDBJ databases">
        <authorList>
            <person name="Chen S."/>
        </authorList>
    </citation>
    <scope>NUCLEOTIDE SEQUENCE [LARGE SCALE GENOMIC DNA]</scope>
    <source>
        <strain evidence="1 2">GS-10</strain>
    </source>
</reference>
<dbReference type="RefSeq" id="WP_160974490.1">
    <property type="nucleotide sequence ID" value="NZ_WWEN01000006.1"/>
</dbReference>
<protein>
    <submittedName>
        <fullName evidence="1">Uncharacterized protein</fullName>
    </submittedName>
</protein>